<feature type="domain" description="Glucose/Sorbosone dehydrogenase" evidence="2">
    <location>
        <begin position="54"/>
        <end position="376"/>
    </location>
</feature>
<keyword evidence="1" id="KW-0732">Signal</keyword>
<proteinExistence type="predicted"/>
<reference evidence="3 4" key="1">
    <citation type="submission" date="2018-04" db="EMBL/GenBank/DDBJ databases">
        <title>Genomic Encyclopedia of Archaeal and Bacterial Type Strains, Phase II (KMG-II): from individual species to whole genera.</title>
        <authorList>
            <person name="Goeker M."/>
        </authorList>
    </citation>
    <scope>NUCLEOTIDE SEQUENCE [LARGE SCALE GENOMIC DNA]</scope>
    <source>
        <strain evidence="3 4">DSM 29955</strain>
    </source>
</reference>
<dbReference type="Pfam" id="PF07995">
    <property type="entry name" value="GSDH"/>
    <property type="match status" value="1"/>
</dbReference>
<evidence type="ECO:0000313" key="4">
    <source>
        <dbReference type="Proteomes" id="UP000244523"/>
    </source>
</evidence>
<protein>
    <submittedName>
        <fullName evidence="3">Glucose/arabinose dehydrogenase</fullName>
    </submittedName>
</protein>
<dbReference type="InterPro" id="IPR011042">
    <property type="entry name" value="6-blade_b-propeller_TolB-like"/>
</dbReference>
<feature type="chain" id="PRO_5015698651" evidence="1">
    <location>
        <begin position="17"/>
        <end position="382"/>
    </location>
</feature>
<dbReference type="InterPro" id="IPR011041">
    <property type="entry name" value="Quinoprot_gluc/sorb_DH_b-prop"/>
</dbReference>
<comment type="caution">
    <text evidence="3">The sequence shown here is derived from an EMBL/GenBank/DDBJ whole genome shotgun (WGS) entry which is preliminary data.</text>
</comment>
<dbReference type="PANTHER" id="PTHR19328:SF75">
    <property type="entry name" value="ALDOSE SUGAR DEHYDROGENASE YLII"/>
    <property type="match status" value="1"/>
</dbReference>
<evidence type="ECO:0000313" key="3">
    <source>
        <dbReference type="EMBL" id="PUB17002.1"/>
    </source>
</evidence>
<sequence>MLRIFVLLTLPAMAMAQVDQGRPNADFAPAFPEQTRAPALPATPVTVETFASGLDSPWGIAPIGNGQFLVTERSGQLRVINPDGSVSAPLTGVPPVADDGQGGLLDVAVSPGFAQDRTVFWTYAKPVRGGAVTAAARGTLAADGTLSGVQDIFVQDNPARNGRHFGSRIVPMPDGTVFITTGDRGAGDGGTLVQDATTTHGKVIRVNADGTVPADNPFVGQSGNDLVWSLGHRNMQGAAIGPGGLWTIEHGPRGGDELNQPKPGLNYGWPVVSYGINYRGSDVGRGQPRAPGFEEPVYYWDPVIAPGGMGFYDGPYTEWQGDLFIGSLNPGALVRLKLADGKVVGEERLLTNVGRVRDVEVLDDGRLLVLLDSGSVLRVTPG</sequence>
<name>A0A2T6KLB2_9RHOB</name>
<dbReference type="SUPFAM" id="SSF50952">
    <property type="entry name" value="Soluble quinoprotein glucose dehydrogenase"/>
    <property type="match status" value="1"/>
</dbReference>
<dbReference type="InterPro" id="IPR012938">
    <property type="entry name" value="Glc/Sorbosone_DH"/>
</dbReference>
<evidence type="ECO:0000259" key="2">
    <source>
        <dbReference type="Pfam" id="PF07995"/>
    </source>
</evidence>
<feature type="signal peptide" evidence="1">
    <location>
        <begin position="1"/>
        <end position="16"/>
    </location>
</feature>
<evidence type="ECO:0000256" key="1">
    <source>
        <dbReference type="SAM" id="SignalP"/>
    </source>
</evidence>
<dbReference type="Proteomes" id="UP000244523">
    <property type="component" value="Unassembled WGS sequence"/>
</dbReference>
<gene>
    <name evidence="3" type="ORF">C8N45_10212</name>
</gene>
<dbReference type="RefSeq" id="WP_108385193.1">
    <property type="nucleotide sequence ID" value="NZ_QBUD01000002.1"/>
</dbReference>
<accession>A0A2T6KLB2</accession>
<dbReference type="AlphaFoldDB" id="A0A2T6KLB2"/>
<keyword evidence="4" id="KW-1185">Reference proteome</keyword>
<dbReference type="OrthoDB" id="9770043at2"/>
<dbReference type="EMBL" id="QBUD01000002">
    <property type="protein sequence ID" value="PUB17002.1"/>
    <property type="molecule type" value="Genomic_DNA"/>
</dbReference>
<dbReference type="PANTHER" id="PTHR19328">
    <property type="entry name" value="HEDGEHOG-INTERACTING PROTEIN"/>
    <property type="match status" value="1"/>
</dbReference>
<organism evidence="3 4">
    <name type="scientific">Yoonia sediminilitoris</name>
    <dbReference type="NCBI Taxonomy" id="1286148"/>
    <lineage>
        <taxon>Bacteria</taxon>
        <taxon>Pseudomonadati</taxon>
        <taxon>Pseudomonadota</taxon>
        <taxon>Alphaproteobacteria</taxon>
        <taxon>Rhodobacterales</taxon>
        <taxon>Paracoccaceae</taxon>
        <taxon>Yoonia</taxon>
    </lineage>
</organism>
<dbReference type="Gene3D" id="2.120.10.30">
    <property type="entry name" value="TolB, C-terminal domain"/>
    <property type="match status" value="1"/>
</dbReference>